<proteinExistence type="predicted"/>
<dbReference type="EMBL" id="JALLPJ020000829">
    <property type="protein sequence ID" value="KAL3781851.1"/>
    <property type="molecule type" value="Genomic_DNA"/>
</dbReference>
<evidence type="ECO:0000256" key="1">
    <source>
        <dbReference type="SAM" id="Coils"/>
    </source>
</evidence>
<organism evidence="3 4">
    <name type="scientific">Cyclotella atomus</name>
    <dbReference type="NCBI Taxonomy" id="382360"/>
    <lineage>
        <taxon>Eukaryota</taxon>
        <taxon>Sar</taxon>
        <taxon>Stramenopiles</taxon>
        <taxon>Ochrophyta</taxon>
        <taxon>Bacillariophyta</taxon>
        <taxon>Coscinodiscophyceae</taxon>
        <taxon>Thalassiosirophycidae</taxon>
        <taxon>Stephanodiscales</taxon>
        <taxon>Stephanodiscaceae</taxon>
        <taxon>Cyclotella</taxon>
    </lineage>
</organism>
<gene>
    <name evidence="3" type="ORF">ACHAWO_009217</name>
</gene>
<dbReference type="Proteomes" id="UP001530400">
    <property type="component" value="Unassembled WGS sequence"/>
</dbReference>
<feature type="coiled-coil region" evidence="1">
    <location>
        <begin position="10"/>
        <end position="37"/>
    </location>
</feature>
<feature type="region of interest" description="Disordered" evidence="2">
    <location>
        <begin position="134"/>
        <end position="166"/>
    </location>
</feature>
<evidence type="ECO:0000256" key="2">
    <source>
        <dbReference type="SAM" id="MobiDB-lite"/>
    </source>
</evidence>
<keyword evidence="1" id="KW-0175">Coiled coil</keyword>
<feature type="compositionally biased region" description="Basic and acidic residues" evidence="2">
    <location>
        <begin position="136"/>
        <end position="166"/>
    </location>
</feature>
<comment type="caution">
    <text evidence="3">The sequence shown here is derived from an EMBL/GenBank/DDBJ whole genome shotgun (WGS) entry which is preliminary data.</text>
</comment>
<accession>A0ABD3P3B9</accession>
<evidence type="ECO:0000313" key="3">
    <source>
        <dbReference type="EMBL" id="KAL3781851.1"/>
    </source>
</evidence>
<protein>
    <submittedName>
        <fullName evidence="3">Uncharacterized protein</fullName>
    </submittedName>
</protein>
<dbReference type="AlphaFoldDB" id="A0ABD3P3B9"/>
<name>A0ABD3P3B9_9STRA</name>
<keyword evidence="4" id="KW-1185">Reference proteome</keyword>
<reference evidence="3 4" key="1">
    <citation type="submission" date="2024-10" db="EMBL/GenBank/DDBJ databases">
        <title>Updated reference genomes for cyclostephanoid diatoms.</title>
        <authorList>
            <person name="Roberts W.R."/>
            <person name="Alverson A.J."/>
        </authorList>
    </citation>
    <scope>NUCLEOTIDE SEQUENCE [LARGE SCALE GENOMIC DNA]</scope>
    <source>
        <strain evidence="3 4">AJA010-31</strain>
    </source>
</reference>
<evidence type="ECO:0000313" key="4">
    <source>
        <dbReference type="Proteomes" id="UP001530400"/>
    </source>
</evidence>
<sequence length="225" mass="25967">MSLREVAQRIQERNNALATEQATLELLQDQLTLAKKRLAADELATQTARKRLLTATLSRHGLELSLLSHREESSALSSQTIHLQSSIDAIRLKTNELRTKFQTEHAPLYSSHLTTTTLHALQSESTLVSAQKKKQRREDRLHHLTSETERQRVETKSMKEETSRLRGEIEELEKREEEEDEEMVGVTMQIRQVLAKKTTTRQALNNAREVLQTAIENRDEWKSKH</sequence>